<dbReference type="AlphaFoldDB" id="A0AA38XX81"/>
<keyword evidence="2" id="KW-1185">Reference proteome</keyword>
<dbReference type="EMBL" id="JAPDRN010000080">
    <property type="protein sequence ID" value="KAJ9626767.1"/>
    <property type="molecule type" value="Genomic_DNA"/>
</dbReference>
<gene>
    <name evidence="1" type="ORF">H2204_009912</name>
</gene>
<accession>A0AA38XX81</accession>
<evidence type="ECO:0000313" key="2">
    <source>
        <dbReference type="Proteomes" id="UP001172681"/>
    </source>
</evidence>
<proteinExistence type="predicted"/>
<protein>
    <submittedName>
        <fullName evidence="1">Uncharacterized protein</fullName>
    </submittedName>
</protein>
<comment type="caution">
    <text evidence="1">The sequence shown here is derived from an EMBL/GenBank/DDBJ whole genome shotgun (WGS) entry which is preliminary data.</text>
</comment>
<reference evidence="1" key="1">
    <citation type="submission" date="2022-10" db="EMBL/GenBank/DDBJ databases">
        <title>Culturing micro-colonial fungi from biological soil crusts in the Mojave desert and describing Neophaeococcomyces mojavensis, and introducing the new genera and species Taxawa tesnikishii.</title>
        <authorList>
            <person name="Kurbessoian T."/>
            <person name="Stajich J.E."/>
        </authorList>
    </citation>
    <scope>NUCLEOTIDE SEQUENCE</scope>
    <source>
        <strain evidence="1">TK_35</strain>
    </source>
</reference>
<organism evidence="1 2">
    <name type="scientific">Knufia peltigerae</name>
    <dbReference type="NCBI Taxonomy" id="1002370"/>
    <lineage>
        <taxon>Eukaryota</taxon>
        <taxon>Fungi</taxon>
        <taxon>Dikarya</taxon>
        <taxon>Ascomycota</taxon>
        <taxon>Pezizomycotina</taxon>
        <taxon>Eurotiomycetes</taxon>
        <taxon>Chaetothyriomycetidae</taxon>
        <taxon>Chaetothyriales</taxon>
        <taxon>Trichomeriaceae</taxon>
        <taxon>Knufia</taxon>
    </lineage>
</organism>
<name>A0AA38XX81_9EURO</name>
<dbReference type="Proteomes" id="UP001172681">
    <property type="component" value="Unassembled WGS sequence"/>
</dbReference>
<sequence>MEIAGAQKQEALDKFEGTWAPYDSFGAQKRPSALEKGSAHVYPLRWRNLFAELYRPGEDEIYCTDEDLFVTVKFTTTEEELVGSREAFSVKNAKYWVKVLPVYVDQLISMIAWWKSVVYEVKRALVCWWHAVEVFAE</sequence>
<evidence type="ECO:0000313" key="1">
    <source>
        <dbReference type="EMBL" id="KAJ9626767.1"/>
    </source>
</evidence>